<dbReference type="EMBL" id="CAJJDM010000039">
    <property type="protein sequence ID" value="CAD8067121.1"/>
    <property type="molecule type" value="Genomic_DNA"/>
</dbReference>
<dbReference type="AlphaFoldDB" id="A0A8S1LLK3"/>
<organism evidence="1 2">
    <name type="scientific">Paramecium primaurelia</name>
    <dbReference type="NCBI Taxonomy" id="5886"/>
    <lineage>
        <taxon>Eukaryota</taxon>
        <taxon>Sar</taxon>
        <taxon>Alveolata</taxon>
        <taxon>Ciliophora</taxon>
        <taxon>Intramacronucleata</taxon>
        <taxon>Oligohymenophorea</taxon>
        <taxon>Peniculida</taxon>
        <taxon>Parameciidae</taxon>
        <taxon>Paramecium</taxon>
    </lineage>
</organism>
<comment type="caution">
    <text evidence="1">The sequence shown here is derived from an EMBL/GenBank/DDBJ whole genome shotgun (WGS) entry which is preliminary data.</text>
</comment>
<proteinExistence type="predicted"/>
<sequence>MSIINKIRFLLRKQKVLRMKMMIQVENVHIQKVNQNNKQDIQIVQNSQIKKQKKHYKNYKFIKKNQNNYYIKENKIKDLNLIQFNLLKVQQMHNKKLIFLRDYVKLEKIYLLKKKLIKYHKFLIMKLKKNKAFHLIISIQLQLLQLQHQGLLLKKSCYDLFLMIYFKYIYATILL</sequence>
<name>A0A8S1LLK3_PARPR</name>
<reference evidence="1" key="1">
    <citation type="submission" date="2021-01" db="EMBL/GenBank/DDBJ databases">
        <authorList>
            <consortium name="Genoscope - CEA"/>
            <person name="William W."/>
        </authorList>
    </citation>
    <scope>NUCLEOTIDE SEQUENCE</scope>
</reference>
<protein>
    <submittedName>
        <fullName evidence="1">Uncharacterized protein</fullName>
    </submittedName>
</protein>
<gene>
    <name evidence="1" type="ORF">PPRIM_AZ9-3.1.T0400122</name>
</gene>
<accession>A0A8S1LLK3</accession>
<evidence type="ECO:0000313" key="2">
    <source>
        <dbReference type="Proteomes" id="UP000688137"/>
    </source>
</evidence>
<evidence type="ECO:0000313" key="1">
    <source>
        <dbReference type="EMBL" id="CAD8067121.1"/>
    </source>
</evidence>
<keyword evidence="2" id="KW-1185">Reference proteome</keyword>
<dbReference type="Proteomes" id="UP000688137">
    <property type="component" value="Unassembled WGS sequence"/>
</dbReference>